<dbReference type="OrthoDB" id="6071613at2759"/>
<gene>
    <name evidence="1" type="ORF">CUNI_LOCUS13377</name>
</gene>
<proteinExistence type="predicted"/>
<dbReference type="AlphaFoldDB" id="A0A8S3ZEX3"/>
<accession>A0A8S3ZEX3</accession>
<feature type="non-terminal residue" evidence="1">
    <location>
        <position position="88"/>
    </location>
</feature>
<reference evidence="1" key="1">
    <citation type="submission" date="2021-04" db="EMBL/GenBank/DDBJ databases">
        <authorList>
            <consortium name="Molecular Ecology Group"/>
        </authorList>
    </citation>
    <scope>NUCLEOTIDE SEQUENCE</scope>
</reference>
<evidence type="ECO:0000313" key="2">
    <source>
        <dbReference type="Proteomes" id="UP000678393"/>
    </source>
</evidence>
<sequence>MKTTKNLVVSFCILVVVFSVFSLGQTWRPQGRFGKRLSPDNVQVPDFRLSLTSEIPVEAFFSKEDFSQFKSIPRLCSVSGIKGYPLCD</sequence>
<name>A0A8S3ZEX3_9EUPU</name>
<keyword evidence="2" id="KW-1185">Reference proteome</keyword>
<organism evidence="1 2">
    <name type="scientific">Candidula unifasciata</name>
    <dbReference type="NCBI Taxonomy" id="100452"/>
    <lineage>
        <taxon>Eukaryota</taxon>
        <taxon>Metazoa</taxon>
        <taxon>Spiralia</taxon>
        <taxon>Lophotrochozoa</taxon>
        <taxon>Mollusca</taxon>
        <taxon>Gastropoda</taxon>
        <taxon>Heterobranchia</taxon>
        <taxon>Euthyneura</taxon>
        <taxon>Panpulmonata</taxon>
        <taxon>Eupulmonata</taxon>
        <taxon>Stylommatophora</taxon>
        <taxon>Helicina</taxon>
        <taxon>Helicoidea</taxon>
        <taxon>Geomitridae</taxon>
        <taxon>Candidula</taxon>
    </lineage>
</organism>
<dbReference type="Proteomes" id="UP000678393">
    <property type="component" value="Unassembled WGS sequence"/>
</dbReference>
<dbReference type="EMBL" id="CAJHNH020002803">
    <property type="protein sequence ID" value="CAG5127819.1"/>
    <property type="molecule type" value="Genomic_DNA"/>
</dbReference>
<comment type="caution">
    <text evidence="1">The sequence shown here is derived from an EMBL/GenBank/DDBJ whole genome shotgun (WGS) entry which is preliminary data.</text>
</comment>
<evidence type="ECO:0000313" key="1">
    <source>
        <dbReference type="EMBL" id="CAG5127819.1"/>
    </source>
</evidence>
<protein>
    <submittedName>
        <fullName evidence="1">Uncharacterized protein</fullName>
    </submittedName>
</protein>